<gene>
    <name evidence="1" type="ORF">SCF082_LOCUS51449</name>
</gene>
<protein>
    <submittedName>
        <fullName evidence="1">Uncharacterized protein</fullName>
    </submittedName>
</protein>
<organism evidence="1 2">
    <name type="scientific">Durusdinium trenchii</name>
    <dbReference type="NCBI Taxonomy" id="1381693"/>
    <lineage>
        <taxon>Eukaryota</taxon>
        <taxon>Sar</taxon>
        <taxon>Alveolata</taxon>
        <taxon>Dinophyceae</taxon>
        <taxon>Suessiales</taxon>
        <taxon>Symbiodiniaceae</taxon>
        <taxon>Durusdinium</taxon>
    </lineage>
</organism>
<dbReference type="EMBL" id="CAXAMM010043574">
    <property type="protein sequence ID" value="CAK9110780.1"/>
    <property type="molecule type" value="Genomic_DNA"/>
</dbReference>
<evidence type="ECO:0000313" key="1">
    <source>
        <dbReference type="EMBL" id="CAK9110780.1"/>
    </source>
</evidence>
<name>A0ABP0SEW1_9DINO</name>
<comment type="caution">
    <text evidence="1">The sequence shown here is derived from an EMBL/GenBank/DDBJ whole genome shotgun (WGS) entry which is preliminary data.</text>
</comment>
<proteinExistence type="predicted"/>
<accession>A0ABP0SEW1</accession>
<evidence type="ECO:0000313" key="2">
    <source>
        <dbReference type="Proteomes" id="UP001642464"/>
    </source>
</evidence>
<dbReference type="Proteomes" id="UP001642464">
    <property type="component" value="Unassembled WGS sequence"/>
</dbReference>
<reference evidence="1 2" key="1">
    <citation type="submission" date="2024-02" db="EMBL/GenBank/DDBJ databases">
        <authorList>
            <person name="Chen Y."/>
            <person name="Shah S."/>
            <person name="Dougan E. K."/>
            <person name="Thang M."/>
            <person name="Chan C."/>
        </authorList>
    </citation>
    <scope>NUCLEOTIDE SEQUENCE [LARGE SCALE GENOMIC DNA]</scope>
</reference>
<keyword evidence="2" id="KW-1185">Reference proteome</keyword>
<sequence>MNARRKAKLDLVLHRMFHLKAPKVLMALTILLCLNPEISIFEEKYDIVELFAGQEWISRCYKHFGYSAAALDILKGNPETSKQDCMDICSDAGFALALLTILNGKFDAMVCFIGLVCSSFVTISSGTHYRAPWDPLGRTHIGMVSLGNLLASRTALLIFAVAAMNGAWVVEQPRSSLVHWHPRFRDLWRSLPKVYQAAWWMGAYGSLTMKRHIAWSNCRSVMCFDLGTITKAVQKKKFNHQAKSARTYKNRRGKKAFHGTSFLKGTQTYPPMFGLKVLRLHHRFCTRKEALPRSCSETVPDGFQLFKSLPWEDWWNDANTKSVFAYLRGSRDLELGEWRELMPTHI</sequence>